<reference evidence="5" key="1">
    <citation type="submission" date="2021-03" db="EMBL/GenBank/DDBJ databases">
        <title>Genomic Encyclopedia of Type Strains, Phase IV (KMG-IV): sequencing the most valuable type-strain genomes for metagenomic binning, comparative biology and taxonomic classification.</title>
        <authorList>
            <person name="Goeker M."/>
        </authorList>
    </citation>
    <scope>NUCLEOTIDE SEQUENCE</scope>
    <source>
        <strain evidence="5">DSM 107338</strain>
    </source>
</reference>
<keyword evidence="3" id="KW-1133">Transmembrane helix</keyword>
<evidence type="ECO:0000256" key="2">
    <source>
        <dbReference type="ARBA" id="ARBA00007362"/>
    </source>
</evidence>
<keyword evidence="6" id="KW-1185">Reference proteome</keyword>
<feature type="transmembrane region" description="Helical" evidence="3">
    <location>
        <begin position="252"/>
        <end position="271"/>
    </location>
</feature>
<dbReference type="PANTHER" id="PTHR22911:SF76">
    <property type="entry name" value="EAMA DOMAIN-CONTAINING PROTEIN"/>
    <property type="match status" value="1"/>
</dbReference>
<evidence type="ECO:0000256" key="3">
    <source>
        <dbReference type="SAM" id="Phobius"/>
    </source>
</evidence>
<dbReference type="PANTHER" id="PTHR22911">
    <property type="entry name" value="ACYL-MALONYL CONDENSING ENZYME-RELATED"/>
    <property type="match status" value="1"/>
</dbReference>
<protein>
    <submittedName>
        <fullName evidence="5">Drug/metabolite transporter (DMT)-like permease</fullName>
    </submittedName>
</protein>
<dbReference type="SUPFAM" id="SSF103481">
    <property type="entry name" value="Multidrug resistance efflux transporter EmrE"/>
    <property type="match status" value="2"/>
</dbReference>
<comment type="caution">
    <text evidence="5">The sequence shown here is derived from an EMBL/GenBank/DDBJ whole genome shotgun (WGS) entry which is preliminary data.</text>
</comment>
<proteinExistence type="inferred from homology"/>
<dbReference type="Proteomes" id="UP001138793">
    <property type="component" value="Unassembled WGS sequence"/>
</dbReference>
<keyword evidence="3" id="KW-0812">Transmembrane</keyword>
<feature type="transmembrane region" description="Helical" evidence="3">
    <location>
        <begin position="190"/>
        <end position="209"/>
    </location>
</feature>
<feature type="transmembrane region" description="Helical" evidence="3">
    <location>
        <begin position="221"/>
        <end position="240"/>
    </location>
</feature>
<dbReference type="GO" id="GO:0016020">
    <property type="term" value="C:membrane"/>
    <property type="evidence" value="ECO:0007669"/>
    <property type="project" value="InterPro"/>
</dbReference>
<gene>
    <name evidence="5" type="ORF">J2Z64_004117</name>
</gene>
<dbReference type="InterPro" id="IPR037185">
    <property type="entry name" value="EmrE-like"/>
</dbReference>
<name>A0A9X0YW92_9BACI</name>
<feature type="transmembrane region" description="Helical" evidence="3">
    <location>
        <begin position="101"/>
        <end position="124"/>
    </location>
</feature>
<comment type="subcellular location">
    <subcellularLocation>
        <location evidence="1">Endomembrane system</location>
        <topology evidence="1">Multi-pass membrane protein</topology>
    </subcellularLocation>
</comment>
<accession>A0A9X0YW92</accession>
<feature type="transmembrane region" description="Helical" evidence="3">
    <location>
        <begin position="277"/>
        <end position="298"/>
    </location>
</feature>
<feature type="transmembrane region" description="Helical" evidence="3">
    <location>
        <begin position="156"/>
        <end position="178"/>
    </location>
</feature>
<feature type="domain" description="EamA" evidence="4">
    <location>
        <begin position="160"/>
        <end position="294"/>
    </location>
</feature>
<keyword evidence="3" id="KW-0472">Membrane</keyword>
<dbReference type="AlphaFoldDB" id="A0A9X0YW92"/>
<feature type="transmembrane region" description="Helical" evidence="3">
    <location>
        <begin position="77"/>
        <end position="95"/>
    </location>
</feature>
<dbReference type="Pfam" id="PF00892">
    <property type="entry name" value="EamA"/>
    <property type="match status" value="2"/>
</dbReference>
<evidence type="ECO:0000256" key="1">
    <source>
        <dbReference type="ARBA" id="ARBA00004127"/>
    </source>
</evidence>
<feature type="transmembrane region" description="Helical" evidence="3">
    <location>
        <begin position="49"/>
        <end position="65"/>
    </location>
</feature>
<feature type="domain" description="EamA" evidence="4">
    <location>
        <begin position="19"/>
        <end position="148"/>
    </location>
</feature>
<evidence type="ECO:0000313" key="5">
    <source>
        <dbReference type="EMBL" id="MBP2079818.1"/>
    </source>
</evidence>
<evidence type="ECO:0000259" key="4">
    <source>
        <dbReference type="Pfam" id="PF00892"/>
    </source>
</evidence>
<comment type="similarity">
    <text evidence="2">Belongs to the EamA transporter family.</text>
</comment>
<dbReference type="EMBL" id="JAGGMB010000021">
    <property type="protein sequence ID" value="MBP2079818.1"/>
    <property type="molecule type" value="Genomic_DNA"/>
</dbReference>
<evidence type="ECO:0000313" key="6">
    <source>
        <dbReference type="Proteomes" id="UP001138793"/>
    </source>
</evidence>
<dbReference type="InterPro" id="IPR000620">
    <property type="entry name" value="EamA_dom"/>
</dbReference>
<organism evidence="5 6">
    <name type="scientific">Oceanobacillus polygoni</name>
    <dbReference type="NCBI Taxonomy" id="1235259"/>
    <lineage>
        <taxon>Bacteria</taxon>
        <taxon>Bacillati</taxon>
        <taxon>Bacillota</taxon>
        <taxon>Bacilli</taxon>
        <taxon>Bacillales</taxon>
        <taxon>Bacillaceae</taxon>
        <taxon>Oceanobacillus</taxon>
    </lineage>
</organism>
<sequence length="311" mass="34800">MNLQRMFMMRLPPFNPYAAVAIGVIAVSTSAVFVKLANSAPAGIIANYRLLFAVLIMLPIILLKYRHEFRLISKKNWLLSIFAGVFLALHFILWFESLNYTSVASSVVLVTMQPIFAFIGTYFLFQERFSYGAIISMIIALFGSFIIGWGDFQIGGMALFGDILALLGAIAVTVYFLFGQSARQHLSLITYTFIVYAISSITLLLYNIALGNQFFGYPQSHWWAFIALAIIPTFFGHSLFNWALKWVSTSTISMGIVLEPIGATLLAYLILNETITWSQFLGGTIVIVGLFLFIVSTSRKTKVTISKRRNQ</sequence>
<feature type="transmembrane region" description="Helical" evidence="3">
    <location>
        <begin position="131"/>
        <end position="150"/>
    </location>
</feature>